<dbReference type="InterPro" id="IPR003141">
    <property type="entry name" value="Pol/His_phosphatase_N"/>
</dbReference>
<proteinExistence type="predicted"/>
<comment type="caution">
    <text evidence="2">The sequence shown here is derived from an EMBL/GenBank/DDBJ whole genome shotgun (WGS) entry which is preliminary data.</text>
</comment>
<evidence type="ECO:0000313" key="3">
    <source>
        <dbReference type="Proteomes" id="UP001596175"/>
    </source>
</evidence>
<dbReference type="SUPFAM" id="SSF89550">
    <property type="entry name" value="PHP domain-like"/>
    <property type="match status" value="1"/>
</dbReference>
<accession>A0ABV9ZLX2</accession>
<dbReference type="PANTHER" id="PTHR42924:SF3">
    <property type="entry name" value="POLYMERASE_HISTIDINOL PHOSPHATASE N-TERMINAL DOMAIN-CONTAINING PROTEIN"/>
    <property type="match status" value="1"/>
</dbReference>
<dbReference type="Proteomes" id="UP001596175">
    <property type="component" value="Unassembled WGS sequence"/>
</dbReference>
<evidence type="ECO:0000313" key="2">
    <source>
        <dbReference type="EMBL" id="MFC5142309.1"/>
    </source>
</evidence>
<dbReference type="Gene3D" id="3.20.20.140">
    <property type="entry name" value="Metal-dependent hydrolases"/>
    <property type="match status" value="1"/>
</dbReference>
<dbReference type="RefSeq" id="WP_378024429.1">
    <property type="nucleotide sequence ID" value="NZ_JBHSKG010000022.1"/>
</dbReference>
<dbReference type="PANTHER" id="PTHR42924">
    <property type="entry name" value="EXONUCLEASE"/>
    <property type="match status" value="1"/>
</dbReference>
<reference evidence="3" key="1">
    <citation type="journal article" date="2019" name="Int. J. Syst. Evol. Microbiol.">
        <title>The Global Catalogue of Microorganisms (GCM) 10K type strain sequencing project: providing services to taxonomists for standard genome sequencing and annotation.</title>
        <authorList>
            <consortium name="The Broad Institute Genomics Platform"/>
            <consortium name="The Broad Institute Genome Sequencing Center for Infectious Disease"/>
            <person name="Wu L."/>
            <person name="Ma J."/>
        </authorList>
    </citation>
    <scope>NUCLEOTIDE SEQUENCE [LARGE SCALE GENOMIC DNA]</scope>
    <source>
        <strain evidence="3">XZYJ18</strain>
    </source>
</reference>
<dbReference type="Pfam" id="PF02811">
    <property type="entry name" value="PHP"/>
    <property type="match status" value="1"/>
</dbReference>
<sequence>MTIDLHTHSSVSDGTETPGELVATAAAAGVTVLALTDHDTTAGWDAAAGALPTGMRLVRGAEFSTESDDGHGRTVTAHLLGYLFDPAHPAIVAEQERVRGARRRRVQDMGDRMTADFPDITGDSLLARLAPDSPAGRPHIGRALVELGAVGSVSEAFEHILRKDGPYYVEKDNTPIARAIAMIHDAGGVAVFAHAFARRRGPCVDASVIRELAAAGLDGVEVDHPDHAPEDRAALRALAAETGLLVTGSSDYHGANKATGIAVERTAAAELDKIVERATGVEVLAG</sequence>
<name>A0ABV9ZLX2_9PSEU</name>
<dbReference type="InterPro" id="IPR052018">
    <property type="entry name" value="PHP_domain"/>
</dbReference>
<dbReference type="InterPro" id="IPR016195">
    <property type="entry name" value="Pol/histidinol_Pase-like"/>
</dbReference>
<organism evidence="2 3">
    <name type="scientific">Actinomycetospora rhizophila</name>
    <dbReference type="NCBI Taxonomy" id="1416876"/>
    <lineage>
        <taxon>Bacteria</taxon>
        <taxon>Bacillati</taxon>
        <taxon>Actinomycetota</taxon>
        <taxon>Actinomycetes</taxon>
        <taxon>Pseudonocardiales</taxon>
        <taxon>Pseudonocardiaceae</taxon>
        <taxon>Actinomycetospora</taxon>
    </lineage>
</organism>
<protein>
    <submittedName>
        <fullName evidence="2">PHP domain-containing protein</fullName>
    </submittedName>
</protein>
<dbReference type="SMART" id="SM00481">
    <property type="entry name" value="POLIIIAc"/>
    <property type="match status" value="1"/>
</dbReference>
<dbReference type="EMBL" id="JBHSKG010000022">
    <property type="protein sequence ID" value="MFC5142309.1"/>
    <property type="molecule type" value="Genomic_DNA"/>
</dbReference>
<dbReference type="Gene3D" id="1.10.150.650">
    <property type="match status" value="1"/>
</dbReference>
<dbReference type="CDD" id="cd07438">
    <property type="entry name" value="PHP_HisPPase_AMP"/>
    <property type="match status" value="1"/>
</dbReference>
<gene>
    <name evidence="2" type="ORF">ACFPK1_29065</name>
</gene>
<keyword evidence="3" id="KW-1185">Reference proteome</keyword>
<feature type="domain" description="Polymerase/histidinol phosphatase N-terminal" evidence="1">
    <location>
        <begin position="3"/>
        <end position="67"/>
    </location>
</feature>
<evidence type="ECO:0000259" key="1">
    <source>
        <dbReference type="SMART" id="SM00481"/>
    </source>
</evidence>
<dbReference type="InterPro" id="IPR004013">
    <property type="entry name" value="PHP_dom"/>
</dbReference>